<keyword evidence="10" id="KW-1185">Reference proteome</keyword>
<dbReference type="Proteomes" id="UP001161390">
    <property type="component" value="Unassembled WGS sequence"/>
</dbReference>
<evidence type="ECO:0000256" key="5">
    <source>
        <dbReference type="ARBA" id="ARBA00022989"/>
    </source>
</evidence>
<evidence type="ECO:0000259" key="8">
    <source>
        <dbReference type="Pfam" id="PF09335"/>
    </source>
</evidence>
<evidence type="ECO:0000256" key="6">
    <source>
        <dbReference type="ARBA" id="ARBA00023136"/>
    </source>
</evidence>
<accession>A0ABQ5UWL6</accession>
<comment type="caution">
    <text evidence="7">Lacks conserved residue(s) required for the propagation of feature annotation.</text>
</comment>
<evidence type="ECO:0000256" key="1">
    <source>
        <dbReference type="ARBA" id="ARBA00004651"/>
    </source>
</evidence>
<feature type="domain" description="VTT" evidence="8">
    <location>
        <begin position="25"/>
        <end position="136"/>
    </location>
</feature>
<sequence>MMDPSWILYVGIFLGPFVQEDAAVIAAATLSAADPNHFPYIFGIILTGLFLSDIWKYWIGRAAHTSSRARAYAEREHVMEFRGKVRRNLIMTLMTARFVPLARIPVYVACGYFKVSYLRFCIVIFATALLYCTVIFALCHGLGELFGDRIEMIILPLGGLMIGIALIMVWIRRARKKN</sequence>
<comment type="caution">
    <text evidence="9">The sequence shown here is derived from an EMBL/GenBank/DDBJ whole genome shotgun (WGS) entry which is preliminary data.</text>
</comment>
<evidence type="ECO:0000256" key="3">
    <source>
        <dbReference type="ARBA" id="ARBA00022475"/>
    </source>
</evidence>
<feature type="transmembrane region" description="Helical" evidence="7">
    <location>
        <begin position="37"/>
        <end position="58"/>
    </location>
</feature>
<reference evidence="9" key="1">
    <citation type="journal article" date="2014" name="Int. J. Syst. Evol. Microbiol.">
        <title>Complete genome of a new Firmicutes species belonging to the dominant human colonic microbiota ('Ruminococcus bicirculans') reveals two chromosomes and a selective capacity to utilize plant glucans.</title>
        <authorList>
            <consortium name="NISC Comparative Sequencing Program"/>
            <person name="Wegmann U."/>
            <person name="Louis P."/>
            <person name="Goesmann A."/>
            <person name="Henrissat B."/>
            <person name="Duncan S.H."/>
            <person name="Flint H.J."/>
        </authorList>
    </citation>
    <scope>NUCLEOTIDE SEQUENCE</scope>
    <source>
        <strain evidence="9">NBRC 108216</strain>
    </source>
</reference>
<gene>
    <name evidence="9" type="ORF">GCM10007854_02540</name>
</gene>
<name>A0ABQ5UWL6_9PROT</name>
<evidence type="ECO:0000256" key="7">
    <source>
        <dbReference type="RuleBase" id="RU367016"/>
    </source>
</evidence>
<keyword evidence="5 7" id="KW-1133">Transmembrane helix</keyword>
<dbReference type="InterPro" id="IPR032816">
    <property type="entry name" value="VTT_dom"/>
</dbReference>
<dbReference type="EMBL" id="BSNJ01000001">
    <property type="protein sequence ID" value="GLQ19299.1"/>
    <property type="molecule type" value="Genomic_DNA"/>
</dbReference>
<dbReference type="PANTHER" id="PTHR30353">
    <property type="entry name" value="INNER MEMBRANE PROTEIN DEDA-RELATED"/>
    <property type="match status" value="1"/>
</dbReference>
<comment type="subcellular location">
    <subcellularLocation>
        <location evidence="1 7">Cell membrane</location>
        <topology evidence="1 7">Multi-pass membrane protein</topology>
    </subcellularLocation>
</comment>
<protein>
    <recommendedName>
        <fullName evidence="8">VTT domain-containing protein</fullName>
    </recommendedName>
</protein>
<evidence type="ECO:0000256" key="2">
    <source>
        <dbReference type="ARBA" id="ARBA00010792"/>
    </source>
</evidence>
<evidence type="ECO:0000313" key="10">
    <source>
        <dbReference type="Proteomes" id="UP001161390"/>
    </source>
</evidence>
<dbReference type="RefSeq" id="WP_284369053.1">
    <property type="nucleotide sequence ID" value="NZ_BSNJ01000001.1"/>
</dbReference>
<proteinExistence type="inferred from homology"/>
<comment type="similarity">
    <text evidence="2 7">Belongs to the DedA family.</text>
</comment>
<evidence type="ECO:0000313" key="9">
    <source>
        <dbReference type="EMBL" id="GLQ19299.1"/>
    </source>
</evidence>
<dbReference type="InterPro" id="IPR032818">
    <property type="entry name" value="DedA-like"/>
</dbReference>
<dbReference type="Pfam" id="PF09335">
    <property type="entry name" value="VTT_dom"/>
    <property type="match status" value="1"/>
</dbReference>
<evidence type="ECO:0000256" key="4">
    <source>
        <dbReference type="ARBA" id="ARBA00022692"/>
    </source>
</evidence>
<feature type="transmembrane region" description="Helical" evidence="7">
    <location>
        <begin position="150"/>
        <end position="171"/>
    </location>
</feature>
<feature type="transmembrane region" description="Helical" evidence="7">
    <location>
        <begin position="117"/>
        <end position="138"/>
    </location>
</feature>
<dbReference type="PANTHER" id="PTHR30353:SF0">
    <property type="entry name" value="TRANSMEMBRANE PROTEIN"/>
    <property type="match status" value="1"/>
</dbReference>
<organism evidence="9 10">
    <name type="scientific">Algimonas porphyrae</name>
    <dbReference type="NCBI Taxonomy" id="1128113"/>
    <lineage>
        <taxon>Bacteria</taxon>
        <taxon>Pseudomonadati</taxon>
        <taxon>Pseudomonadota</taxon>
        <taxon>Alphaproteobacteria</taxon>
        <taxon>Maricaulales</taxon>
        <taxon>Robiginitomaculaceae</taxon>
        <taxon>Algimonas</taxon>
    </lineage>
</organism>
<keyword evidence="6 7" id="KW-0472">Membrane</keyword>
<keyword evidence="3 7" id="KW-1003">Cell membrane</keyword>
<reference evidence="9" key="2">
    <citation type="submission" date="2023-01" db="EMBL/GenBank/DDBJ databases">
        <title>Draft genome sequence of Algimonas porphyrae strain NBRC 108216.</title>
        <authorList>
            <person name="Sun Q."/>
            <person name="Mori K."/>
        </authorList>
    </citation>
    <scope>NUCLEOTIDE SEQUENCE</scope>
    <source>
        <strain evidence="9">NBRC 108216</strain>
    </source>
</reference>
<keyword evidence="4 7" id="KW-0812">Transmembrane</keyword>